<proteinExistence type="predicted"/>
<reference evidence="2" key="2">
    <citation type="submission" date="2020-05" db="UniProtKB">
        <authorList>
            <consortium name="EnsemblMetazoa"/>
        </authorList>
    </citation>
    <scope>IDENTIFICATION</scope>
</reference>
<dbReference type="AlphaFoldDB" id="A0A084VA09"/>
<organism evidence="1">
    <name type="scientific">Anopheles sinensis</name>
    <name type="common">Mosquito</name>
    <dbReference type="NCBI Taxonomy" id="74873"/>
    <lineage>
        <taxon>Eukaryota</taxon>
        <taxon>Metazoa</taxon>
        <taxon>Ecdysozoa</taxon>
        <taxon>Arthropoda</taxon>
        <taxon>Hexapoda</taxon>
        <taxon>Insecta</taxon>
        <taxon>Pterygota</taxon>
        <taxon>Neoptera</taxon>
        <taxon>Endopterygota</taxon>
        <taxon>Diptera</taxon>
        <taxon>Nematocera</taxon>
        <taxon>Culicoidea</taxon>
        <taxon>Culicidae</taxon>
        <taxon>Anophelinae</taxon>
        <taxon>Anopheles</taxon>
    </lineage>
</organism>
<gene>
    <name evidence="1" type="ORF">ZHAS_00000222</name>
</gene>
<dbReference type="EnsemblMetazoa" id="ASIC000222-RA">
    <property type="protein sequence ID" value="ASIC000222-PA"/>
    <property type="gene ID" value="ASIC000222"/>
</dbReference>
<reference evidence="1 3" key="1">
    <citation type="journal article" date="2014" name="BMC Genomics">
        <title>Genome sequence of Anopheles sinensis provides insight into genetics basis of mosquito competence for malaria parasites.</title>
        <authorList>
            <person name="Zhou D."/>
            <person name="Zhang D."/>
            <person name="Ding G."/>
            <person name="Shi L."/>
            <person name="Hou Q."/>
            <person name="Ye Y."/>
            <person name="Xu Y."/>
            <person name="Zhou H."/>
            <person name="Xiong C."/>
            <person name="Li S."/>
            <person name="Yu J."/>
            <person name="Hong S."/>
            <person name="Yu X."/>
            <person name="Zou P."/>
            <person name="Chen C."/>
            <person name="Chang X."/>
            <person name="Wang W."/>
            <person name="Lv Y."/>
            <person name="Sun Y."/>
            <person name="Ma L."/>
            <person name="Shen B."/>
            <person name="Zhu C."/>
        </authorList>
    </citation>
    <scope>NUCLEOTIDE SEQUENCE [LARGE SCALE GENOMIC DNA]</scope>
</reference>
<evidence type="ECO:0000313" key="1">
    <source>
        <dbReference type="EMBL" id="KFB34803.1"/>
    </source>
</evidence>
<name>A0A084VA09_ANOSI</name>
<keyword evidence="3" id="KW-1185">Reference proteome</keyword>
<accession>A0A084VA09</accession>
<evidence type="ECO:0000313" key="2">
    <source>
        <dbReference type="EnsemblMetazoa" id="ASIC000222-PA"/>
    </source>
</evidence>
<protein>
    <submittedName>
        <fullName evidence="1 2">Phosphoglycolate phosphatase-like protein</fullName>
    </submittedName>
</protein>
<dbReference type="EMBL" id="ATLV01001015">
    <property type="status" value="NOT_ANNOTATED_CDS"/>
    <property type="molecule type" value="Genomic_DNA"/>
</dbReference>
<sequence>MSWLACQTFPSDHRYPFERHMFSFGEVDPSNGHDDSATSVMSIDALANLAFDLFSASVGVGGITDQAVLRCTSRRWTGLGQPDPPKRSVQIEPALRHALVIS</sequence>
<evidence type="ECO:0000313" key="3">
    <source>
        <dbReference type="Proteomes" id="UP000030765"/>
    </source>
</evidence>
<dbReference type="Proteomes" id="UP000030765">
    <property type="component" value="Unassembled WGS sequence"/>
</dbReference>
<dbReference type="EMBL" id="KE523931">
    <property type="protein sequence ID" value="KFB34803.1"/>
    <property type="molecule type" value="Genomic_DNA"/>
</dbReference>
<dbReference type="VEuPathDB" id="VectorBase:ASIC000222"/>